<dbReference type="InterPro" id="IPR025660">
    <property type="entry name" value="Pept_his_AS"/>
</dbReference>
<evidence type="ECO:0000259" key="4">
    <source>
        <dbReference type="SMART" id="SM00645"/>
    </source>
</evidence>
<evidence type="ECO:0000313" key="6">
    <source>
        <dbReference type="EMBL" id="KAG6416872.1"/>
    </source>
</evidence>
<feature type="domain" description="Cathepsin propeptide inhibitor" evidence="5">
    <location>
        <begin position="43"/>
        <end position="99"/>
    </location>
</feature>
<feature type="signal peptide" evidence="3">
    <location>
        <begin position="1"/>
        <end position="27"/>
    </location>
</feature>
<dbReference type="PROSITE" id="PS00639">
    <property type="entry name" value="THIOL_PROTEASE_HIS"/>
    <property type="match status" value="1"/>
</dbReference>
<dbReference type="SMART" id="SM00848">
    <property type="entry name" value="Inhibitor_I29"/>
    <property type="match status" value="1"/>
</dbReference>
<dbReference type="InterPro" id="IPR039417">
    <property type="entry name" value="Peptidase_C1A_papain-like"/>
</dbReference>
<keyword evidence="3" id="KW-0732">Signal</keyword>
<dbReference type="SUPFAM" id="SSF54001">
    <property type="entry name" value="Cysteine proteinases"/>
    <property type="match status" value="1"/>
</dbReference>
<dbReference type="AlphaFoldDB" id="A0A8X8XQ93"/>
<dbReference type="InterPro" id="IPR013128">
    <property type="entry name" value="Peptidase_C1A"/>
</dbReference>
<name>A0A8X8XQ93_SALSN</name>
<dbReference type="Gene3D" id="3.90.70.10">
    <property type="entry name" value="Cysteine proteinases"/>
    <property type="match status" value="1"/>
</dbReference>
<accession>A0A8X8XQ93</accession>
<feature type="domain" description="Peptidase C1A papain C-terminal" evidence="4">
    <location>
        <begin position="104"/>
        <end position="307"/>
    </location>
</feature>
<reference evidence="6" key="1">
    <citation type="submission" date="2018-01" db="EMBL/GenBank/DDBJ databases">
        <authorList>
            <person name="Mao J.F."/>
        </authorList>
    </citation>
    <scope>NUCLEOTIDE SEQUENCE</scope>
    <source>
        <strain evidence="6">Huo1</strain>
        <tissue evidence="6">Leaf</tissue>
    </source>
</reference>
<dbReference type="GO" id="GO:0006508">
    <property type="term" value="P:proteolysis"/>
    <property type="evidence" value="ECO:0007669"/>
    <property type="project" value="InterPro"/>
</dbReference>
<comment type="caution">
    <text evidence="6">The sequence shown here is derived from an EMBL/GenBank/DDBJ whole genome shotgun (WGS) entry which is preliminary data.</text>
</comment>
<dbReference type="Gene3D" id="1.10.287.2250">
    <property type="match status" value="1"/>
</dbReference>
<comment type="similarity">
    <text evidence="1">Belongs to the peptidase C1 family.</text>
</comment>
<dbReference type="EMBL" id="PNBA02000008">
    <property type="protein sequence ID" value="KAG6416872.1"/>
    <property type="molecule type" value="Genomic_DNA"/>
</dbReference>
<evidence type="ECO:0000259" key="5">
    <source>
        <dbReference type="SMART" id="SM00848"/>
    </source>
</evidence>
<evidence type="ECO:0000313" key="7">
    <source>
        <dbReference type="Proteomes" id="UP000298416"/>
    </source>
</evidence>
<gene>
    <name evidence="6" type="ORF">SASPL_124313</name>
</gene>
<dbReference type="CDD" id="cd02248">
    <property type="entry name" value="Peptidase_C1A"/>
    <property type="match status" value="1"/>
</dbReference>
<dbReference type="GO" id="GO:0008234">
    <property type="term" value="F:cysteine-type peptidase activity"/>
    <property type="evidence" value="ECO:0007669"/>
    <property type="project" value="InterPro"/>
</dbReference>
<evidence type="ECO:0000256" key="1">
    <source>
        <dbReference type="ARBA" id="ARBA00008455"/>
    </source>
</evidence>
<keyword evidence="7" id="KW-1185">Reference proteome</keyword>
<sequence length="310" mass="34736">MKIAPSVTRNYMLAIVLVCILCVCSDARPEKPTEEAAVKKKRYKTWLKQYKKKYRGNKEWNMRFGIYQSNVRFIEFVNAQNLSYKLTDNQFVDMTNFEFQTTYLGYKSRERPSNQQHSYEVGAVEGLNKIKTWNLISLSPQEILDCNLGIGDQGCRSGCMEKVYEFAVLNGGISSEEDCPYKGKQSMCNPITARKIAARITGYVRIPERNESAIRAAVARQPIAVAIDASAPELQLYSSGIFTGSCGKKLNHGVLVVGYGIENGVKYWIVKKSWGTGWGDKGYIKTSRGTSDKSGICGISMEASYPVKNI</sequence>
<dbReference type="PANTHER" id="PTHR12411">
    <property type="entry name" value="CYSTEINE PROTEASE FAMILY C1-RELATED"/>
    <property type="match status" value="1"/>
</dbReference>
<dbReference type="InterPro" id="IPR013201">
    <property type="entry name" value="Prot_inhib_I29"/>
</dbReference>
<dbReference type="Pfam" id="PF08246">
    <property type="entry name" value="Inhibitor_I29"/>
    <property type="match status" value="1"/>
</dbReference>
<reference evidence="6" key="2">
    <citation type="submission" date="2020-08" db="EMBL/GenBank/DDBJ databases">
        <title>Plant Genome Project.</title>
        <authorList>
            <person name="Zhang R.-G."/>
        </authorList>
    </citation>
    <scope>NUCLEOTIDE SEQUENCE</scope>
    <source>
        <strain evidence="6">Huo1</strain>
        <tissue evidence="6">Leaf</tissue>
    </source>
</reference>
<dbReference type="Pfam" id="PF00112">
    <property type="entry name" value="Peptidase_C1"/>
    <property type="match status" value="1"/>
</dbReference>
<evidence type="ECO:0000256" key="3">
    <source>
        <dbReference type="SAM" id="SignalP"/>
    </source>
</evidence>
<keyword evidence="2" id="KW-1015">Disulfide bond</keyword>
<dbReference type="Proteomes" id="UP000298416">
    <property type="component" value="Unassembled WGS sequence"/>
</dbReference>
<evidence type="ECO:0008006" key="8">
    <source>
        <dbReference type="Google" id="ProtNLM"/>
    </source>
</evidence>
<proteinExistence type="inferred from homology"/>
<feature type="chain" id="PRO_5036505039" description="KDEL-tailed cysteine endopeptidase" evidence="3">
    <location>
        <begin position="28"/>
        <end position="310"/>
    </location>
</feature>
<protein>
    <recommendedName>
        <fullName evidence="8">KDEL-tailed cysteine endopeptidase</fullName>
    </recommendedName>
</protein>
<dbReference type="InterPro" id="IPR038765">
    <property type="entry name" value="Papain-like_cys_pep_sf"/>
</dbReference>
<dbReference type="SMART" id="SM00645">
    <property type="entry name" value="Pept_C1"/>
    <property type="match status" value="1"/>
</dbReference>
<evidence type="ECO:0000256" key="2">
    <source>
        <dbReference type="ARBA" id="ARBA00023157"/>
    </source>
</evidence>
<dbReference type="InterPro" id="IPR000668">
    <property type="entry name" value="Peptidase_C1A_C"/>
</dbReference>
<organism evidence="6">
    <name type="scientific">Salvia splendens</name>
    <name type="common">Scarlet sage</name>
    <dbReference type="NCBI Taxonomy" id="180675"/>
    <lineage>
        <taxon>Eukaryota</taxon>
        <taxon>Viridiplantae</taxon>
        <taxon>Streptophyta</taxon>
        <taxon>Embryophyta</taxon>
        <taxon>Tracheophyta</taxon>
        <taxon>Spermatophyta</taxon>
        <taxon>Magnoliopsida</taxon>
        <taxon>eudicotyledons</taxon>
        <taxon>Gunneridae</taxon>
        <taxon>Pentapetalae</taxon>
        <taxon>asterids</taxon>
        <taxon>lamiids</taxon>
        <taxon>Lamiales</taxon>
        <taxon>Lamiaceae</taxon>
        <taxon>Nepetoideae</taxon>
        <taxon>Mentheae</taxon>
        <taxon>Salviinae</taxon>
        <taxon>Salvia</taxon>
        <taxon>Salvia subgen. Calosphace</taxon>
        <taxon>core Calosphace</taxon>
    </lineage>
</organism>